<organism evidence="1 2">
    <name type="scientific">Actinomadura miaoliensis</name>
    <dbReference type="NCBI Taxonomy" id="430685"/>
    <lineage>
        <taxon>Bacteria</taxon>
        <taxon>Bacillati</taxon>
        <taxon>Actinomycetota</taxon>
        <taxon>Actinomycetes</taxon>
        <taxon>Streptosporangiales</taxon>
        <taxon>Thermomonosporaceae</taxon>
        <taxon>Actinomadura</taxon>
    </lineage>
</organism>
<dbReference type="EMBL" id="BAAAZG010000058">
    <property type="protein sequence ID" value="GAA4098770.1"/>
    <property type="molecule type" value="Genomic_DNA"/>
</dbReference>
<dbReference type="RefSeq" id="WP_344956947.1">
    <property type="nucleotide sequence ID" value="NZ_BAAAZG010000058.1"/>
</dbReference>
<name>A0ABP7WWX8_9ACTN</name>
<comment type="caution">
    <text evidence="1">The sequence shown here is derived from an EMBL/GenBank/DDBJ whole genome shotgun (WGS) entry which is preliminary data.</text>
</comment>
<reference evidence="2" key="1">
    <citation type="journal article" date="2019" name="Int. J. Syst. Evol. Microbiol.">
        <title>The Global Catalogue of Microorganisms (GCM) 10K type strain sequencing project: providing services to taxonomists for standard genome sequencing and annotation.</title>
        <authorList>
            <consortium name="The Broad Institute Genomics Platform"/>
            <consortium name="The Broad Institute Genome Sequencing Center for Infectious Disease"/>
            <person name="Wu L."/>
            <person name="Ma J."/>
        </authorList>
    </citation>
    <scope>NUCLEOTIDE SEQUENCE [LARGE SCALE GENOMIC DNA]</scope>
    <source>
        <strain evidence="2">JCM 16702</strain>
    </source>
</reference>
<dbReference type="Proteomes" id="UP001500683">
    <property type="component" value="Unassembled WGS sequence"/>
</dbReference>
<sequence>MSDYRERQRQRLELMRRLTESNRRHEAAMARLNEVADRHQAVARRTTAQQLQDAGLAYAARDRQAEGGLSVAASMEAAGMVFAPAAERAEAARLEHAARRRRADTETTRRERLYATLRDIYGADEAGRMVR</sequence>
<accession>A0ABP7WWX8</accession>
<evidence type="ECO:0000313" key="1">
    <source>
        <dbReference type="EMBL" id="GAA4098770.1"/>
    </source>
</evidence>
<keyword evidence="2" id="KW-1185">Reference proteome</keyword>
<gene>
    <name evidence="1" type="ORF">GCM10022214_74250</name>
</gene>
<protein>
    <submittedName>
        <fullName evidence="1">Uncharacterized protein</fullName>
    </submittedName>
</protein>
<proteinExistence type="predicted"/>
<evidence type="ECO:0000313" key="2">
    <source>
        <dbReference type="Proteomes" id="UP001500683"/>
    </source>
</evidence>